<dbReference type="CDD" id="cd00408">
    <property type="entry name" value="DHDPS-like"/>
    <property type="match status" value="1"/>
</dbReference>
<dbReference type="Proteomes" id="UP000070163">
    <property type="component" value="Unassembled WGS sequence"/>
</dbReference>
<organism evidence="4 5">
    <name type="scientific">candidate division MSBL1 archaeon SCGC-AAA259A05</name>
    <dbReference type="NCBI Taxonomy" id="1698259"/>
    <lineage>
        <taxon>Archaea</taxon>
        <taxon>Methanobacteriati</taxon>
        <taxon>Methanobacteriota</taxon>
        <taxon>candidate division MSBL1</taxon>
    </lineage>
</organism>
<evidence type="ECO:0000256" key="1">
    <source>
        <dbReference type="ARBA" id="ARBA00023239"/>
    </source>
</evidence>
<feature type="active site" description="Proton donor/acceptor" evidence="2">
    <location>
        <position position="148"/>
    </location>
</feature>
<feature type="binding site" evidence="3">
    <location>
        <position position="220"/>
    </location>
    <ligand>
        <name>pyruvate</name>
        <dbReference type="ChEBI" id="CHEBI:15361"/>
    </ligand>
</feature>
<evidence type="ECO:0000313" key="5">
    <source>
        <dbReference type="Proteomes" id="UP000070163"/>
    </source>
</evidence>
<dbReference type="PRINTS" id="PR00146">
    <property type="entry name" value="DHPICSNTHASE"/>
</dbReference>
<dbReference type="GO" id="GO:0008840">
    <property type="term" value="F:4-hydroxy-tetrahydrodipicolinate synthase activity"/>
    <property type="evidence" value="ECO:0007669"/>
    <property type="project" value="TreeGrafter"/>
</dbReference>
<evidence type="ECO:0008006" key="6">
    <source>
        <dbReference type="Google" id="ProtNLM"/>
    </source>
</evidence>
<dbReference type="AlphaFoldDB" id="A0A133UA61"/>
<keyword evidence="5" id="KW-1185">Reference proteome</keyword>
<dbReference type="PANTHER" id="PTHR12128">
    <property type="entry name" value="DIHYDRODIPICOLINATE SYNTHASE"/>
    <property type="match status" value="1"/>
</dbReference>
<keyword evidence="1" id="KW-0456">Lyase</keyword>
<gene>
    <name evidence="4" type="ORF">AKJ57_02540</name>
</gene>
<evidence type="ECO:0000256" key="2">
    <source>
        <dbReference type="PIRSR" id="PIRSR001365-1"/>
    </source>
</evidence>
<feature type="binding site" evidence="3">
    <location>
        <position position="61"/>
    </location>
    <ligand>
        <name>pyruvate</name>
        <dbReference type="ChEBI" id="CHEBI:15361"/>
    </ligand>
</feature>
<evidence type="ECO:0000256" key="3">
    <source>
        <dbReference type="PIRSR" id="PIRSR001365-2"/>
    </source>
</evidence>
<dbReference type="EMBL" id="LHXJ01000022">
    <property type="protein sequence ID" value="KXA91080.1"/>
    <property type="molecule type" value="Genomic_DNA"/>
</dbReference>
<feature type="active site" description="Schiff-base intermediate with substrate" evidence="2">
    <location>
        <position position="176"/>
    </location>
</feature>
<dbReference type="Pfam" id="PF00701">
    <property type="entry name" value="DHDPS"/>
    <property type="match status" value="1"/>
</dbReference>
<dbReference type="InterPro" id="IPR013785">
    <property type="entry name" value="Aldolase_TIM"/>
</dbReference>
<dbReference type="PANTHER" id="PTHR12128:SF66">
    <property type="entry name" value="4-HYDROXY-2-OXOGLUTARATE ALDOLASE, MITOCHONDRIAL"/>
    <property type="match status" value="1"/>
</dbReference>
<comment type="caution">
    <text evidence="4">The sequence shown here is derived from an EMBL/GenBank/DDBJ whole genome shotgun (WGS) entry which is preliminary data.</text>
</comment>
<sequence length="328" mass="36395">MTLSSSKNLKEKLQGIIPVQLIPFTSDDEIDQEGLAENTQYLVDFAENGNKDVVILTNGSTSEFYSMSTEEQKTVIKTVVDNSGDVPVIAGTGRPGTKETIKMTQIAKDLGSDGSMVVLPYYHQATKQGMYQHYEMVAENVDIDIMIYNNPFVSGSWIDADLMKKLSKIENIIAVKENTSSGPQWHDLASKVEQENMNLICGLGEKMYPLTVNIGAKGLVSTIANFAPDISYQMYEAGRDKDIEKVEDICERLNPYFEVMNKLIANRKDTSILPDTRRGNPVYQAMGKFALDFVGLTGGSVRSPMIGLTDDEKSMLEEALEEMEVKKV</sequence>
<accession>A0A133UA61</accession>
<protein>
    <recommendedName>
        <fullName evidence="6">4-hydroxy-tetrahydrodipicolinate synthase</fullName>
    </recommendedName>
</protein>
<dbReference type="SMART" id="SM01130">
    <property type="entry name" value="DHDPS"/>
    <property type="match status" value="1"/>
</dbReference>
<name>A0A133UA61_9EURY</name>
<dbReference type="SUPFAM" id="SSF51569">
    <property type="entry name" value="Aldolase"/>
    <property type="match status" value="1"/>
</dbReference>
<dbReference type="PIRSF" id="PIRSF001365">
    <property type="entry name" value="DHDPS"/>
    <property type="match status" value="1"/>
</dbReference>
<proteinExistence type="predicted"/>
<dbReference type="Gene3D" id="3.20.20.70">
    <property type="entry name" value="Aldolase class I"/>
    <property type="match status" value="1"/>
</dbReference>
<dbReference type="GO" id="GO:0008675">
    <property type="term" value="F:2-dehydro-3-deoxy-phosphogluconate aldolase activity"/>
    <property type="evidence" value="ECO:0007669"/>
    <property type="project" value="UniProtKB-ARBA"/>
</dbReference>
<dbReference type="InterPro" id="IPR002220">
    <property type="entry name" value="DapA-like"/>
</dbReference>
<evidence type="ECO:0000313" key="4">
    <source>
        <dbReference type="EMBL" id="KXA91080.1"/>
    </source>
</evidence>
<reference evidence="4 5" key="1">
    <citation type="journal article" date="2016" name="Sci. Rep.">
        <title>Metabolic traits of an uncultured archaeal lineage -MSBL1- from brine pools of the Red Sea.</title>
        <authorList>
            <person name="Mwirichia R."/>
            <person name="Alam I."/>
            <person name="Rashid M."/>
            <person name="Vinu M."/>
            <person name="Ba-Alawi W."/>
            <person name="Anthony Kamau A."/>
            <person name="Kamanda Ngugi D."/>
            <person name="Goker M."/>
            <person name="Klenk H.P."/>
            <person name="Bajic V."/>
            <person name="Stingl U."/>
        </authorList>
    </citation>
    <scope>NUCLEOTIDE SEQUENCE [LARGE SCALE GENOMIC DNA]</scope>
    <source>
        <strain evidence="4">SCGC-AAA259A05</strain>
    </source>
</reference>